<keyword evidence="2" id="KW-1185">Reference proteome</keyword>
<organism evidence="1 2">
    <name type="scientific">Cohnella rhizosphaerae</name>
    <dbReference type="NCBI Taxonomy" id="1457232"/>
    <lineage>
        <taxon>Bacteria</taxon>
        <taxon>Bacillati</taxon>
        <taxon>Bacillota</taxon>
        <taxon>Bacilli</taxon>
        <taxon>Bacillales</taxon>
        <taxon>Paenibacillaceae</taxon>
        <taxon>Cohnella</taxon>
    </lineage>
</organism>
<evidence type="ECO:0000313" key="2">
    <source>
        <dbReference type="Proteomes" id="UP001153404"/>
    </source>
</evidence>
<dbReference type="EMBL" id="JAPDIA010000007">
    <property type="protein sequence ID" value="MDG0811631.1"/>
    <property type="molecule type" value="Genomic_DNA"/>
</dbReference>
<accession>A0A9X4QTX1</accession>
<protein>
    <submittedName>
        <fullName evidence="1">Uncharacterized protein</fullName>
    </submittedName>
</protein>
<sequence length="194" mass="19956">MSIKLFGTVLLAAVLLAGALLLNGPLTPSFALSPAEQIVPLPPVHLDLPANGQENGTDGPAVQGDAARLLSLMNSADAIATGTVIAEAHALDGNSAVTTLEVRDWLKGGTARYIRIVQSVGSGSSLLCSGESYLLMLRADQGQAPDVYRIAGKAGEGKFAQTGGGWTNDDPLLTTALQNWSQKQPAALAKKLAA</sequence>
<gene>
    <name evidence="1" type="ORF">OMP40_21345</name>
</gene>
<dbReference type="RefSeq" id="WP_277534370.1">
    <property type="nucleotide sequence ID" value="NZ_JAPDIA010000007.1"/>
</dbReference>
<evidence type="ECO:0000313" key="1">
    <source>
        <dbReference type="EMBL" id="MDG0811631.1"/>
    </source>
</evidence>
<name>A0A9X4QTX1_9BACL</name>
<comment type="caution">
    <text evidence="1">The sequence shown here is derived from an EMBL/GenBank/DDBJ whole genome shotgun (WGS) entry which is preliminary data.</text>
</comment>
<proteinExistence type="predicted"/>
<dbReference type="Proteomes" id="UP001153404">
    <property type="component" value="Unassembled WGS sequence"/>
</dbReference>
<dbReference type="AlphaFoldDB" id="A0A9X4QTX1"/>
<reference evidence="1" key="1">
    <citation type="submission" date="2022-10" db="EMBL/GenBank/DDBJ databases">
        <title>Comparative genomic analysis of Cohnella hashimotonis sp. nov., isolated from the International Space Station.</title>
        <authorList>
            <person name="Simpson A."/>
            <person name="Venkateswaran K."/>
        </authorList>
    </citation>
    <scope>NUCLEOTIDE SEQUENCE</scope>
    <source>
        <strain evidence="1">DSM 28161</strain>
    </source>
</reference>